<organism evidence="3 4">
    <name type="scientific">Novispirillum itersonii</name>
    <name type="common">Aquaspirillum itersonii</name>
    <dbReference type="NCBI Taxonomy" id="189"/>
    <lineage>
        <taxon>Bacteria</taxon>
        <taxon>Pseudomonadati</taxon>
        <taxon>Pseudomonadota</taxon>
        <taxon>Alphaproteobacteria</taxon>
        <taxon>Rhodospirillales</taxon>
        <taxon>Novispirillaceae</taxon>
        <taxon>Novispirillum</taxon>
    </lineage>
</organism>
<dbReference type="InterPro" id="IPR003959">
    <property type="entry name" value="ATPase_AAA_core"/>
</dbReference>
<dbReference type="InterPro" id="IPR027417">
    <property type="entry name" value="P-loop_NTPase"/>
</dbReference>
<dbReference type="EMBL" id="JACIIX010000005">
    <property type="protein sequence ID" value="MBB6210213.1"/>
    <property type="molecule type" value="Genomic_DNA"/>
</dbReference>
<name>A0A7X0DLN6_NOVIT</name>
<dbReference type="Pfam" id="PF13175">
    <property type="entry name" value="AAA_15"/>
    <property type="match status" value="1"/>
</dbReference>
<dbReference type="GO" id="GO:0005524">
    <property type="term" value="F:ATP binding"/>
    <property type="evidence" value="ECO:0007669"/>
    <property type="project" value="UniProtKB-KW"/>
</dbReference>
<gene>
    <name evidence="3" type="ORF">FHS48_001628</name>
</gene>
<evidence type="ECO:0000313" key="3">
    <source>
        <dbReference type="EMBL" id="MBB6210213.1"/>
    </source>
</evidence>
<comment type="caution">
    <text evidence="3">The sequence shown here is derived from an EMBL/GenBank/DDBJ whole genome shotgun (WGS) entry which is preliminary data.</text>
</comment>
<reference evidence="3 4" key="1">
    <citation type="submission" date="2020-08" db="EMBL/GenBank/DDBJ databases">
        <title>Genomic Encyclopedia of Type Strains, Phase IV (KMG-IV): sequencing the most valuable type-strain genomes for metagenomic binning, comparative biology and taxonomic classification.</title>
        <authorList>
            <person name="Goeker M."/>
        </authorList>
    </citation>
    <scope>NUCLEOTIDE SEQUENCE [LARGE SCALE GENOMIC DNA]</scope>
    <source>
        <strain evidence="3 4">DSM 11590</strain>
    </source>
</reference>
<dbReference type="PANTHER" id="PTHR32182:SF22">
    <property type="entry name" value="ATP-DEPENDENT ENDONUCLEASE, OLD FAMILY-RELATED"/>
    <property type="match status" value="1"/>
</dbReference>
<dbReference type="GO" id="GO:0006302">
    <property type="term" value="P:double-strand break repair"/>
    <property type="evidence" value="ECO:0007669"/>
    <property type="project" value="TreeGrafter"/>
</dbReference>
<keyword evidence="3" id="KW-0067">ATP-binding</keyword>
<dbReference type="InterPro" id="IPR014555">
    <property type="entry name" value="RecF-like"/>
</dbReference>
<dbReference type="RefSeq" id="WP_184263055.1">
    <property type="nucleotide sequence ID" value="NZ_JACIIX010000005.1"/>
</dbReference>
<dbReference type="GO" id="GO:0000731">
    <property type="term" value="P:DNA synthesis involved in DNA repair"/>
    <property type="evidence" value="ECO:0007669"/>
    <property type="project" value="TreeGrafter"/>
</dbReference>
<dbReference type="SUPFAM" id="SSF52540">
    <property type="entry name" value="P-loop containing nucleoside triphosphate hydrolases"/>
    <property type="match status" value="1"/>
</dbReference>
<dbReference type="PIRSF" id="PIRSF029347">
    <property type="entry name" value="RecF"/>
    <property type="match status" value="1"/>
</dbReference>
<feature type="domain" description="Endonuclease GajA/Old nuclease/RecF-like AAA" evidence="1">
    <location>
        <begin position="1"/>
        <end position="82"/>
    </location>
</feature>
<dbReference type="Gene3D" id="3.40.50.300">
    <property type="entry name" value="P-loop containing nucleotide triphosphate hydrolases"/>
    <property type="match status" value="1"/>
</dbReference>
<dbReference type="GO" id="GO:0016887">
    <property type="term" value="F:ATP hydrolysis activity"/>
    <property type="evidence" value="ECO:0007669"/>
    <property type="project" value="InterPro"/>
</dbReference>
<feature type="domain" description="ATPase AAA-type core" evidence="2">
    <location>
        <begin position="224"/>
        <end position="312"/>
    </location>
</feature>
<protein>
    <submittedName>
        <fullName evidence="3">Energy-coupling factor transporter ATP-binding protein EcfA2</fullName>
    </submittedName>
</protein>
<evidence type="ECO:0000259" key="1">
    <source>
        <dbReference type="Pfam" id="PF13175"/>
    </source>
</evidence>
<dbReference type="AlphaFoldDB" id="A0A7X0DLN6"/>
<sequence>MITRICIRNFKSLADVTFYPSHFTCLIGMNGAGKSTLLQAMDFISQLMKGRIQDWLDARGWKKSDLNCKLLRKRNIFISVDIDFGNGFPITWCGDFNVNLMRMTNEMIIDKGEPIFNVIDGHYWISKDRSLKIAFDYEGSIFSVMKPEGLPRYIKELRSKIIDIGSLELLSPHLLRKKARSTEAGIGVGGEKLSAYLGTLSPEKRGRLAEALRAFYPHLTDLNVSSLRAGWKKLAVLEEFGGRRLETEAAHMNDGMLRILAVLTQLASGRSMVLLDEIENGINQELIEILVDTLVHSPHQTMVTTHSPLILNYLDDVVAKQAVQFVYKTPEGETRVRPFFSLDRMAEKLRTMGPGDAFVDTDLKRLTEECIALDREEMRGAEIEK</sequence>
<dbReference type="Proteomes" id="UP000544872">
    <property type="component" value="Unassembled WGS sequence"/>
</dbReference>
<dbReference type="Pfam" id="PF13304">
    <property type="entry name" value="AAA_21"/>
    <property type="match status" value="1"/>
</dbReference>
<dbReference type="PANTHER" id="PTHR32182">
    <property type="entry name" value="DNA REPLICATION AND REPAIR PROTEIN RECF"/>
    <property type="match status" value="1"/>
</dbReference>
<keyword evidence="4" id="KW-1185">Reference proteome</keyword>
<accession>A0A7X0DLN6</accession>
<proteinExistence type="predicted"/>
<keyword evidence="3" id="KW-0547">Nucleotide-binding</keyword>
<dbReference type="InterPro" id="IPR041685">
    <property type="entry name" value="AAA_GajA/Old/RecF-like"/>
</dbReference>
<evidence type="ECO:0000313" key="4">
    <source>
        <dbReference type="Proteomes" id="UP000544872"/>
    </source>
</evidence>
<evidence type="ECO:0000259" key="2">
    <source>
        <dbReference type="Pfam" id="PF13304"/>
    </source>
</evidence>